<proteinExistence type="predicted"/>
<organism evidence="1 2">
    <name type="scientific">Teichococcus aestuarii</name>
    <dbReference type="NCBI Taxonomy" id="568898"/>
    <lineage>
        <taxon>Bacteria</taxon>
        <taxon>Pseudomonadati</taxon>
        <taxon>Pseudomonadota</taxon>
        <taxon>Alphaproteobacteria</taxon>
        <taxon>Acetobacterales</taxon>
        <taxon>Roseomonadaceae</taxon>
        <taxon>Roseomonas</taxon>
    </lineage>
</organism>
<keyword evidence="2" id="KW-1185">Reference proteome</keyword>
<dbReference type="OrthoDB" id="7281338at2"/>
<protein>
    <recommendedName>
        <fullName evidence="3">Lipoprotein</fullName>
    </recommendedName>
</protein>
<dbReference type="Proteomes" id="UP000245048">
    <property type="component" value="Unassembled WGS sequence"/>
</dbReference>
<dbReference type="PROSITE" id="PS51257">
    <property type="entry name" value="PROKAR_LIPOPROTEIN"/>
    <property type="match status" value="1"/>
</dbReference>
<evidence type="ECO:0000313" key="2">
    <source>
        <dbReference type="Proteomes" id="UP000245048"/>
    </source>
</evidence>
<gene>
    <name evidence="1" type="ORF">CR165_15885</name>
</gene>
<dbReference type="AlphaFoldDB" id="A0A2U1V1J1"/>
<name>A0A2U1V1J1_9PROT</name>
<reference evidence="2" key="1">
    <citation type="submission" date="2017-10" db="EMBL/GenBank/DDBJ databases">
        <authorList>
            <person name="Toshchakov S.V."/>
            <person name="Goeva M.A."/>
        </authorList>
    </citation>
    <scope>NUCLEOTIDE SEQUENCE [LARGE SCALE GENOMIC DNA]</scope>
    <source>
        <strain evidence="2">JR1/69-1-13</strain>
    </source>
</reference>
<comment type="caution">
    <text evidence="1">The sequence shown here is derived from an EMBL/GenBank/DDBJ whole genome shotgun (WGS) entry which is preliminary data.</text>
</comment>
<evidence type="ECO:0000313" key="1">
    <source>
        <dbReference type="EMBL" id="PWC27777.1"/>
    </source>
</evidence>
<sequence>MRGFPLPILLPLLLAGCGMADSRDVELSRTSLIGLTRADLYVCAGFPTKRERIDVVREMLSYELKSGQGGGLNLTLPVVGDLTVTGSGHYCHATFELIDARVTRVGFAGDKDIPGAPGAYCAPLIRECLRPVGAATSPPAE</sequence>
<dbReference type="EMBL" id="PDOA01000011">
    <property type="protein sequence ID" value="PWC27777.1"/>
    <property type="molecule type" value="Genomic_DNA"/>
</dbReference>
<accession>A0A2U1V1J1</accession>
<evidence type="ECO:0008006" key="3">
    <source>
        <dbReference type="Google" id="ProtNLM"/>
    </source>
</evidence>
<dbReference type="RefSeq" id="WP_109517938.1">
    <property type="nucleotide sequence ID" value="NZ_PDOA01000011.1"/>
</dbReference>